<dbReference type="InterPro" id="IPR004791">
    <property type="entry name" value="UvrC"/>
</dbReference>
<organism evidence="11 12">
    <name type="scientific">Mobilitalea sibirica</name>
    <dbReference type="NCBI Taxonomy" id="1462919"/>
    <lineage>
        <taxon>Bacteria</taxon>
        <taxon>Bacillati</taxon>
        <taxon>Bacillota</taxon>
        <taxon>Clostridia</taxon>
        <taxon>Lachnospirales</taxon>
        <taxon>Lachnospiraceae</taxon>
        <taxon>Mobilitalea</taxon>
    </lineage>
</organism>
<evidence type="ECO:0000256" key="2">
    <source>
        <dbReference type="ARBA" id="ARBA00022763"/>
    </source>
</evidence>
<keyword evidence="6 7" id="KW-0742">SOS response</keyword>
<dbReference type="PANTHER" id="PTHR30562:SF1">
    <property type="entry name" value="UVRABC SYSTEM PROTEIN C"/>
    <property type="match status" value="1"/>
</dbReference>
<dbReference type="PROSITE" id="PS50165">
    <property type="entry name" value="UVRC"/>
    <property type="match status" value="1"/>
</dbReference>
<evidence type="ECO:0000256" key="4">
    <source>
        <dbReference type="ARBA" id="ARBA00022881"/>
    </source>
</evidence>
<evidence type="ECO:0000259" key="8">
    <source>
        <dbReference type="PROSITE" id="PS50151"/>
    </source>
</evidence>
<dbReference type="GO" id="GO:0009381">
    <property type="term" value="F:excinuclease ABC activity"/>
    <property type="evidence" value="ECO:0007669"/>
    <property type="project" value="UniProtKB-UniRule"/>
</dbReference>
<dbReference type="SUPFAM" id="SSF47781">
    <property type="entry name" value="RuvA domain 2-like"/>
    <property type="match status" value="1"/>
</dbReference>
<keyword evidence="12" id="KW-1185">Reference proteome</keyword>
<dbReference type="SUPFAM" id="SSF82771">
    <property type="entry name" value="GIY-YIG endonuclease"/>
    <property type="match status" value="1"/>
</dbReference>
<evidence type="ECO:0000256" key="6">
    <source>
        <dbReference type="ARBA" id="ARBA00023236"/>
    </source>
</evidence>
<dbReference type="Pfam" id="PF14520">
    <property type="entry name" value="HHH_5"/>
    <property type="match status" value="1"/>
</dbReference>
<gene>
    <name evidence="7 11" type="primary">uvrC</name>
    <name evidence="11" type="ORF">I5677_16805</name>
</gene>
<dbReference type="InterPro" id="IPR036876">
    <property type="entry name" value="UVR_dom_sf"/>
</dbReference>
<dbReference type="InterPro" id="IPR047296">
    <property type="entry name" value="GIY-YIG_UvrC_Cho"/>
</dbReference>
<dbReference type="Pfam" id="PF02151">
    <property type="entry name" value="UVR"/>
    <property type="match status" value="1"/>
</dbReference>
<dbReference type="Gene3D" id="3.40.1440.10">
    <property type="entry name" value="GIY-YIG endonuclease"/>
    <property type="match status" value="1"/>
</dbReference>
<dbReference type="Gene3D" id="4.10.860.10">
    <property type="entry name" value="UVR domain"/>
    <property type="match status" value="1"/>
</dbReference>
<dbReference type="Gene3D" id="3.30.420.340">
    <property type="entry name" value="UvrC, RNAse H endonuclease domain"/>
    <property type="match status" value="1"/>
</dbReference>
<dbReference type="FunFam" id="3.40.1440.10:FF:000001">
    <property type="entry name" value="UvrABC system protein C"/>
    <property type="match status" value="1"/>
</dbReference>
<dbReference type="InterPro" id="IPR010994">
    <property type="entry name" value="RuvA_2-like"/>
</dbReference>
<comment type="subcellular location">
    <subcellularLocation>
        <location evidence="7">Cytoplasm</location>
    </subcellularLocation>
</comment>
<dbReference type="CDD" id="cd10434">
    <property type="entry name" value="GIY-YIG_UvrC_Cho"/>
    <property type="match status" value="1"/>
</dbReference>
<name>A0A8J7H6K2_9FIRM</name>
<dbReference type="HAMAP" id="MF_00203">
    <property type="entry name" value="UvrC"/>
    <property type="match status" value="1"/>
</dbReference>
<dbReference type="PANTHER" id="PTHR30562">
    <property type="entry name" value="UVRC/OXIDOREDUCTASE"/>
    <property type="match status" value="1"/>
</dbReference>
<dbReference type="NCBIfam" id="TIGR00194">
    <property type="entry name" value="uvrC"/>
    <property type="match status" value="1"/>
</dbReference>
<dbReference type="Pfam" id="PF01541">
    <property type="entry name" value="GIY-YIG"/>
    <property type="match status" value="1"/>
</dbReference>
<dbReference type="InterPro" id="IPR038476">
    <property type="entry name" value="UvrC_RNase_H_dom_sf"/>
</dbReference>
<dbReference type="EMBL" id="JAEAGR010000027">
    <property type="protein sequence ID" value="MBH1942554.1"/>
    <property type="molecule type" value="Genomic_DNA"/>
</dbReference>
<accession>A0A8J7H6K2</accession>
<evidence type="ECO:0000256" key="5">
    <source>
        <dbReference type="ARBA" id="ARBA00023204"/>
    </source>
</evidence>
<dbReference type="NCBIfam" id="NF001824">
    <property type="entry name" value="PRK00558.1-5"/>
    <property type="match status" value="1"/>
</dbReference>
<feature type="domain" description="UvrC family homology region profile" evidence="10">
    <location>
        <begin position="255"/>
        <end position="497"/>
    </location>
</feature>
<reference evidence="11" key="1">
    <citation type="submission" date="2020-12" db="EMBL/GenBank/DDBJ databases">
        <title>M. sibirica DSM 26468T genome.</title>
        <authorList>
            <person name="Thieme N."/>
            <person name="Rettenmaier R."/>
            <person name="Zverlov V."/>
            <person name="Liebl W."/>
        </authorList>
    </citation>
    <scope>NUCLEOTIDE SEQUENCE</scope>
    <source>
        <strain evidence="11">DSM 26468</strain>
    </source>
</reference>
<evidence type="ECO:0000256" key="3">
    <source>
        <dbReference type="ARBA" id="ARBA00022769"/>
    </source>
</evidence>
<keyword evidence="3 7" id="KW-0228">DNA excision</keyword>
<evidence type="ECO:0000313" key="11">
    <source>
        <dbReference type="EMBL" id="MBH1942554.1"/>
    </source>
</evidence>
<dbReference type="RefSeq" id="WP_197662807.1">
    <property type="nucleotide sequence ID" value="NZ_JAEAGR010000027.1"/>
</dbReference>
<protein>
    <recommendedName>
        <fullName evidence="7">UvrABC system protein C</fullName>
        <shortName evidence="7">Protein UvrC</shortName>
    </recommendedName>
    <alternativeName>
        <fullName evidence="7">Excinuclease ABC subunit C</fullName>
    </alternativeName>
</protein>
<dbReference type="PROSITE" id="PS50164">
    <property type="entry name" value="GIY_YIG"/>
    <property type="match status" value="1"/>
</dbReference>
<evidence type="ECO:0000256" key="1">
    <source>
        <dbReference type="ARBA" id="ARBA00022490"/>
    </source>
</evidence>
<dbReference type="InterPro" id="IPR001162">
    <property type="entry name" value="UvrC_RNase_H_dom"/>
</dbReference>
<dbReference type="Pfam" id="PF22920">
    <property type="entry name" value="UvrC_RNaseH"/>
    <property type="match status" value="1"/>
</dbReference>
<comment type="function">
    <text evidence="7">The UvrABC repair system catalyzes the recognition and processing of DNA lesions. UvrC both incises the 5' and 3' sides of the lesion. The N-terminal half is responsible for the 3' incision and the C-terminal half is responsible for the 5' incision.</text>
</comment>
<dbReference type="InterPro" id="IPR035901">
    <property type="entry name" value="GIY-YIG_endonuc_sf"/>
</dbReference>
<comment type="caution">
    <text evidence="11">The sequence shown here is derived from an EMBL/GenBank/DDBJ whole genome shotgun (WGS) entry which is preliminary data.</text>
</comment>
<keyword evidence="1 7" id="KW-0963">Cytoplasm</keyword>
<dbReference type="GO" id="GO:0006289">
    <property type="term" value="P:nucleotide-excision repair"/>
    <property type="evidence" value="ECO:0007669"/>
    <property type="project" value="UniProtKB-UniRule"/>
</dbReference>
<dbReference type="Proteomes" id="UP000623269">
    <property type="component" value="Unassembled WGS sequence"/>
</dbReference>
<dbReference type="Gene3D" id="1.10.150.20">
    <property type="entry name" value="5' to 3' exonuclease, C-terminal subdomain"/>
    <property type="match status" value="1"/>
</dbReference>
<evidence type="ECO:0000259" key="10">
    <source>
        <dbReference type="PROSITE" id="PS50165"/>
    </source>
</evidence>
<evidence type="ECO:0000313" key="12">
    <source>
        <dbReference type="Proteomes" id="UP000623269"/>
    </source>
</evidence>
<comment type="subunit">
    <text evidence="7">Interacts with UvrB in an incision complex.</text>
</comment>
<feature type="domain" description="GIY-YIG" evidence="9">
    <location>
        <begin position="13"/>
        <end position="92"/>
    </location>
</feature>
<evidence type="ECO:0000259" key="9">
    <source>
        <dbReference type="PROSITE" id="PS50164"/>
    </source>
</evidence>
<dbReference type="InterPro" id="IPR001943">
    <property type="entry name" value="UVR_dom"/>
</dbReference>
<keyword evidence="2 7" id="KW-0227">DNA damage</keyword>
<dbReference type="SUPFAM" id="SSF46600">
    <property type="entry name" value="C-terminal UvrC-binding domain of UvrB"/>
    <property type="match status" value="1"/>
</dbReference>
<feature type="domain" description="UVR" evidence="8">
    <location>
        <begin position="204"/>
        <end position="239"/>
    </location>
</feature>
<sequence>MFHIEEELKKLPAKPGVYIMRDEKDNIIYVGKAIILKNRVRQYFQNSRNLTPKIRQMVEKIDHFEYIITDSELEALVLECNLIKEHMPKYNTMLKDDKTYPYIRVTVNEPYPRVFFSREMKKDKAKYFGPYTSAGAVKDILDLLRKVYKIRTCSRNLPKDIGKERPCLYYHMGQCDAPCQGYISKEDYRRNIDGVMEFLNGNYAPVVKMLESRMQEAAENLEFEKAAELRDLLSRVKQIVNKQKITSTDQIDRDIIAFARDKDEAVVQTFFIRSGKLIGRDHFHLSGVEGESDSQVMTSFIKQFYAGTPYIPKEIFLGVKADEEELIIEWLSARRGQKVHLKVPQKGEKERLVDLARKNAELVLNQDVEKIKREEARTTGALKELAKMLDLALIERIESFDISNTSGFETVGSMVVYEKGKPKKADYRKFKIKSIHGPDDYAAMYEMLTRRFTHGQKEQEALREKQLDESLGSFTKYPDLILMDGGKGQVGIALKVLNELKINIAVCGMVKDDNHRTRGLYYNNQELPIDKSSELFKLITRIQDETHRFAIEYHRSLRQKAQVRSILDNINGVGPTRRRALMKYFKSMEAIQEADIEEIMKVPAMNRKSAEQVYEYFHKPRE</sequence>
<keyword evidence="4 7" id="KW-0267">Excision nuclease</keyword>
<evidence type="ECO:0000256" key="7">
    <source>
        <dbReference type="HAMAP-Rule" id="MF_00203"/>
    </source>
</evidence>
<dbReference type="InterPro" id="IPR050066">
    <property type="entry name" value="UvrABC_protein_C"/>
</dbReference>
<comment type="similarity">
    <text evidence="7">Belongs to the UvrC family.</text>
</comment>
<dbReference type="GO" id="GO:0003677">
    <property type="term" value="F:DNA binding"/>
    <property type="evidence" value="ECO:0007669"/>
    <property type="project" value="UniProtKB-UniRule"/>
</dbReference>
<dbReference type="GO" id="GO:0009380">
    <property type="term" value="C:excinuclease repair complex"/>
    <property type="evidence" value="ECO:0007669"/>
    <property type="project" value="InterPro"/>
</dbReference>
<dbReference type="SMART" id="SM00465">
    <property type="entry name" value="GIYc"/>
    <property type="match status" value="1"/>
</dbReference>
<dbReference type="InterPro" id="IPR000305">
    <property type="entry name" value="GIY-YIG_endonuc"/>
</dbReference>
<dbReference type="GO" id="GO:0009432">
    <property type="term" value="P:SOS response"/>
    <property type="evidence" value="ECO:0007669"/>
    <property type="project" value="UniProtKB-UniRule"/>
</dbReference>
<dbReference type="GO" id="GO:0005737">
    <property type="term" value="C:cytoplasm"/>
    <property type="evidence" value="ECO:0007669"/>
    <property type="project" value="UniProtKB-SubCell"/>
</dbReference>
<keyword evidence="5 7" id="KW-0234">DNA repair</keyword>
<dbReference type="AlphaFoldDB" id="A0A8J7H6K2"/>
<proteinExistence type="inferred from homology"/>
<dbReference type="PROSITE" id="PS50151">
    <property type="entry name" value="UVR"/>
    <property type="match status" value="1"/>
</dbReference>
<dbReference type="Pfam" id="PF08459">
    <property type="entry name" value="UvrC_RNaseH_dom"/>
    <property type="match status" value="1"/>
</dbReference>